<reference evidence="2" key="3">
    <citation type="submission" date="2025-09" db="UniProtKB">
        <authorList>
            <consortium name="Ensembl"/>
        </authorList>
    </citation>
    <scope>IDENTIFICATION</scope>
</reference>
<feature type="signal peptide" evidence="1">
    <location>
        <begin position="1"/>
        <end position="26"/>
    </location>
</feature>
<evidence type="ECO:0000313" key="3">
    <source>
        <dbReference type="Proteomes" id="UP000694620"/>
    </source>
</evidence>
<sequence>MQVRCIGDSKLSLVCVLGVCVQRWTGALPGVCSCLDGVIHLLHTVCDRLPVFRSVCKNIVSNFLGRLVEEIMLTTRSVKMVRFIKKSLNLSYYNVVQMFSPRTDD</sequence>
<dbReference type="AlphaFoldDB" id="A0A8C4T5B0"/>
<name>A0A8C4T5B0_ERPCA</name>
<organism evidence="2 3">
    <name type="scientific">Erpetoichthys calabaricus</name>
    <name type="common">Rope fish</name>
    <name type="synonym">Calamoichthys calabaricus</name>
    <dbReference type="NCBI Taxonomy" id="27687"/>
    <lineage>
        <taxon>Eukaryota</taxon>
        <taxon>Metazoa</taxon>
        <taxon>Chordata</taxon>
        <taxon>Craniata</taxon>
        <taxon>Vertebrata</taxon>
        <taxon>Euteleostomi</taxon>
        <taxon>Actinopterygii</taxon>
        <taxon>Polypteriformes</taxon>
        <taxon>Polypteridae</taxon>
        <taxon>Erpetoichthys</taxon>
    </lineage>
</organism>
<dbReference type="Ensembl" id="ENSECRT00000025979.1">
    <property type="protein sequence ID" value="ENSECRP00000025438.1"/>
    <property type="gene ID" value="ENSECRG00000017202.1"/>
</dbReference>
<proteinExistence type="predicted"/>
<accession>A0A8C4T5B0</accession>
<protein>
    <recommendedName>
        <fullName evidence="4">Secreted protein</fullName>
    </recommendedName>
</protein>
<dbReference type="Proteomes" id="UP000694620">
    <property type="component" value="Chromosome 13"/>
</dbReference>
<reference evidence="2" key="2">
    <citation type="submission" date="2025-08" db="UniProtKB">
        <authorList>
            <consortium name="Ensembl"/>
        </authorList>
    </citation>
    <scope>IDENTIFICATION</scope>
</reference>
<feature type="chain" id="PRO_5034562916" description="Secreted protein" evidence="1">
    <location>
        <begin position="27"/>
        <end position="105"/>
    </location>
</feature>
<reference evidence="2" key="1">
    <citation type="submission" date="2021-06" db="EMBL/GenBank/DDBJ databases">
        <authorList>
            <consortium name="Wellcome Sanger Institute Data Sharing"/>
        </authorList>
    </citation>
    <scope>NUCLEOTIDE SEQUENCE [LARGE SCALE GENOMIC DNA]</scope>
</reference>
<keyword evidence="3" id="KW-1185">Reference proteome</keyword>
<dbReference type="PROSITE" id="PS51257">
    <property type="entry name" value="PROKAR_LIPOPROTEIN"/>
    <property type="match status" value="1"/>
</dbReference>
<evidence type="ECO:0008006" key="4">
    <source>
        <dbReference type="Google" id="ProtNLM"/>
    </source>
</evidence>
<evidence type="ECO:0000313" key="2">
    <source>
        <dbReference type="Ensembl" id="ENSECRP00000025438.1"/>
    </source>
</evidence>
<keyword evidence="1" id="KW-0732">Signal</keyword>
<evidence type="ECO:0000256" key="1">
    <source>
        <dbReference type="SAM" id="SignalP"/>
    </source>
</evidence>